<proteinExistence type="inferred from homology"/>
<dbReference type="EMBL" id="JBHRST010000008">
    <property type="protein sequence ID" value="MFC3097389.1"/>
    <property type="molecule type" value="Genomic_DNA"/>
</dbReference>
<dbReference type="CDD" id="cd16900">
    <property type="entry name" value="endolysin_R21-like"/>
    <property type="match status" value="1"/>
</dbReference>
<name>A0ABV7E3R7_9SPHN</name>
<dbReference type="Proteomes" id="UP001595456">
    <property type="component" value="Unassembled WGS sequence"/>
</dbReference>
<evidence type="ECO:0000256" key="3">
    <source>
        <dbReference type="ARBA" id="ARBA00022638"/>
    </source>
</evidence>
<comment type="catalytic activity">
    <reaction evidence="1 6">
        <text>Hydrolysis of (1-&gt;4)-beta-linkages between N-acetylmuramic acid and N-acetyl-D-glucosamine residues in a peptidoglycan and between N-acetyl-D-glucosamine residues in chitodextrins.</text>
        <dbReference type="EC" id="3.2.1.17"/>
    </reaction>
</comment>
<protein>
    <recommendedName>
        <fullName evidence="6">Lysozyme</fullName>
        <ecNumber evidence="6">3.2.1.17</ecNumber>
    </recommendedName>
</protein>
<dbReference type="EC" id="3.2.1.17" evidence="6"/>
<dbReference type="InterPro" id="IPR051018">
    <property type="entry name" value="Bacteriophage_GH24"/>
</dbReference>
<evidence type="ECO:0000256" key="6">
    <source>
        <dbReference type="RuleBase" id="RU003788"/>
    </source>
</evidence>
<comment type="caution">
    <text evidence="7">The sequence shown here is derived from an EMBL/GenBank/DDBJ whole genome shotgun (WGS) entry which is preliminary data.</text>
</comment>
<dbReference type="Pfam" id="PF00959">
    <property type="entry name" value="Phage_lysozyme"/>
    <property type="match status" value="1"/>
</dbReference>
<evidence type="ECO:0000256" key="5">
    <source>
        <dbReference type="ARBA" id="ARBA00023295"/>
    </source>
</evidence>
<evidence type="ECO:0000313" key="7">
    <source>
        <dbReference type="EMBL" id="MFC3097389.1"/>
    </source>
</evidence>
<evidence type="ECO:0000256" key="4">
    <source>
        <dbReference type="ARBA" id="ARBA00022801"/>
    </source>
</evidence>
<accession>A0ABV7E3R7</accession>
<dbReference type="InterPro" id="IPR002196">
    <property type="entry name" value="Glyco_hydro_24"/>
</dbReference>
<keyword evidence="2 6" id="KW-0929">Antimicrobial</keyword>
<gene>
    <name evidence="7" type="ORF">ACFODU_06175</name>
</gene>
<dbReference type="InterPro" id="IPR034690">
    <property type="entry name" value="Endolysin_T4_type"/>
</dbReference>
<reference evidence="8" key="1">
    <citation type="journal article" date="2019" name="Int. J. Syst. Evol. Microbiol.">
        <title>The Global Catalogue of Microorganisms (GCM) 10K type strain sequencing project: providing services to taxonomists for standard genome sequencing and annotation.</title>
        <authorList>
            <consortium name="The Broad Institute Genomics Platform"/>
            <consortium name="The Broad Institute Genome Sequencing Center for Infectious Disease"/>
            <person name="Wu L."/>
            <person name="Ma J."/>
        </authorList>
    </citation>
    <scope>NUCLEOTIDE SEQUENCE [LARGE SCALE GENOMIC DNA]</scope>
    <source>
        <strain evidence="8">KCTC 52607</strain>
    </source>
</reference>
<dbReference type="HAMAP" id="MF_04110">
    <property type="entry name" value="ENDOLYSIN_T4"/>
    <property type="match status" value="1"/>
</dbReference>
<dbReference type="PANTHER" id="PTHR38107:SF3">
    <property type="entry name" value="LYSOZYME RRRD-RELATED"/>
    <property type="match status" value="1"/>
</dbReference>
<keyword evidence="5 6" id="KW-0326">Glycosidase</keyword>
<evidence type="ECO:0000256" key="1">
    <source>
        <dbReference type="ARBA" id="ARBA00000632"/>
    </source>
</evidence>
<dbReference type="InterPro" id="IPR023346">
    <property type="entry name" value="Lysozyme-like_dom_sf"/>
</dbReference>
<dbReference type="InterPro" id="IPR023347">
    <property type="entry name" value="Lysozyme_dom_sf"/>
</dbReference>
<sequence>MSGVVSGRAAGLVGSVLAALALAVATIAPWEGKRNEPYRDPIGILTVCYGETRVPMRRYTDAECTAMLESGAAGFMEGVRRRNPGIVEYPHQWAAHTSLAYNIGQSAYDRSSVARLFAEGRQVEACRFMNRFVYAGGKKLRGLERRRAAEVELCLKDAR</sequence>
<comment type="similarity">
    <text evidence="6">Belongs to the glycosyl hydrolase 24 family.</text>
</comment>
<evidence type="ECO:0000256" key="2">
    <source>
        <dbReference type="ARBA" id="ARBA00022529"/>
    </source>
</evidence>
<dbReference type="RefSeq" id="WP_336926177.1">
    <property type="nucleotide sequence ID" value="NZ_JBANRO010000006.1"/>
</dbReference>
<keyword evidence="8" id="KW-1185">Reference proteome</keyword>
<dbReference type="Gene3D" id="1.10.530.40">
    <property type="match status" value="1"/>
</dbReference>
<keyword evidence="3 6" id="KW-0081">Bacteriolytic enzyme</keyword>
<keyword evidence="4 6" id="KW-0378">Hydrolase</keyword>
<dbReference type="PANTHER" id="PTHR38107">
    <property type="match status" value="1"/>
</dbReference>
<organism evidence="7 8">
    <name type="scientific">Alteraurantiacibacter palmitatis</name>
    <dbReference type="NCBI Taxonomy" id="2054628"/>
    <lineage>
        <taxon>Bacteria</taxon>
        <taxon>Pseudomonadati</taxon>
        <taxon>Pseudomonadota</taxon>
        <taxon>Alphaproteobacteria</taxon>
        <taxon>Sphingomonadales</taxon>
        <taxon>Erythrobacteraceae</taxon>
        <taxon>Alteraurantiacibacter</taxon>
    </lineage>
</organism>
<evidence type="ECO:0000313" key="8">
    <source>
        <dbReference type="Proteomes" id="UP001595456"/>
    </source>
</evidence>
<dbReference type="SUPFAM" id="SSF53955">
    <property type="entry name" value="Lysozyme-like"/>
    <property type="match status" value="1"/>
</dbReference>